<dbReference type="RefSeq" id="WP_073331018.1">
    <property type="nucleotide sequence ID" value="NZ_FQYO01000004.1"/>
</dbReference>
<keyword evidence="3 4" id="KW-0949">S-adenosyl-L-methionine</keyword>
<proteinExistence type="inferred from homology"/>
<keyword evidence="7" id="KW-1185">Reference proteome</keyword>
<dbReference type="CDD" id="cd02440">
    <property type="entry name" value="AdoMet_MTases"/>
    <property type="match status" value="1"/>
</dbReference>
<dbReference type="SUPFAM" id="SSF53335">
    <property type="entry name" value="S-adenosyl-L-methionine-dependent methyltransferases"/>
    <property type="match status" value="1"/>
</dbReference>
<dbReference type="InterPro" id="IPR010280">
    <property type="entry name" value="U5_MeTrfase_fam"/>
</dbReference>
<gene>
    <name evidence="6" type="ORF">SAMN05444417_2513</name>
</gene>
<feature type="binding site" evidence="4">
    <location>
        <position position="280"/>
    </location>
    <ligand>
        <name>S-adenosyl-L-methionine</name>
        <dbReference type="ChEBI" id="CHEBI:59789"/>
    </ligand>
</feature>
<evidence type="ECO:0000256" key="4">
    <source>
        <dbReference type="PROSITE-ProRule" id="PRU01024"/>
    </source>
</evidence>
<keyword evidence="2 4" id="KW-0808">Transferase</keyword>
<dbReference type="GO" id="GO:0070475">
    <property type="term" value="P:rRNA base methylation"/>
    <property type="evidence" value="ECO:0007669"/>
    <property type="project" value="TreeGrafter"/>
</dbReference>
<reference evidence="6 7" key="1">
    <citation type="submission" date="2016-11" db="EMBL/GenBank/DDBJ databases">
        <authorList>
            <person name="Jaros S."/>
            <person name="Januszkiewicz K."/>
            <person name="Wedrychowicz H."/>
        </authorList>
    </citation>
    <scope>NUCLEOTIDE SEQUENCE [LARGE SCALE GENOMIC DNA]</scope>
    <source>
        <strain evidence="6 7">DSM 100565</strain>
    </source>
</reference>
<name>A0A1M6FUN0_9RHOB</name>
<feature type="binding site" evidence="4">
    <location>
        <position position="233"/>
    </location>
    <ligand>
        <name>S-adenosyl-L-methionine</name>
        <dbReference type="ChEBI" id="CHEBI:59789"/>
    </ligand>
</feature>
<feature type="binding site" evidence="4">
    <location>
        <position position="328"/>
    </location>
    <ligand>
        <name>S-adenosyl-L-methionine</name>
        <dbReference type="ChEBI" id="CHEBI:59789"/>
    </ligand>
</feature>
<feature type="region of interest" description="Disordered" evidence="5">
    <location>
        <begin position="1"/>
        <end position="35"/>
    </location>
</feature>
<dbReference type="OrthoDB" id="9804590at2"/>
<feature type="binding site" evidence="4">
    <location>
        <position position="260"/>
    </location>
    <ligand>
        <name>S-adenosyl-L-methionine</name>
        <dbReference type="ChEBI" id="CHEBI:59789"/>
    </ligand>
</feature>
<evidence type="ECO:0000256" key="5">
    <source>
        <dbReference type="SAM" id="MobiDB-lite"/>
    </source>
</evidence>
<dbReference type="InterPro" id="IPR029063">
    <property type="entry name" value="SAM-dependent_MTases_sf"/>
</dbReference>
<dbReference type="EMBL" id="FQYO01000004">
    <property type="protein sequence ID" value="SHJ01431.1"/>
    <property type="molecule type" value="Genomic_DNA"/>
</dbReference>
<dbReference type="PROSITE" id="PS51687">
    <property type="entry name" value="SAM_MT_RNA_M5U"/>
    <property type="match status" value="1"/>
</dbReference>
<dbReference type="Pfam" id="PF05958">
    <property type="entry name" value="tRNA_U5-meth_tr"/>
    <property type="match status" value="1"/>
</dbReference>
<dbReference type="Gene3D" id="3.40.50.150">
    <property type="entry name" value="Vaccinia Virus protein VP39"/>
    <property type="match status" value="1"/>
</dbReference>
<feature type="compositionally biased region" description="Polar residues" evidence="5">
    <location>
        <begin position="1"/>
        <end position="12"/>
    </location>
</feature>
<evidence type="ECO:0000313" key="7">
    <source>
        <dbReference type="Proteomes" id="UP000184292"/>
    </source>
</evidence>
<organism evidence="6 7">
    <name type="scientific">Wenxinia saemankumensis</name>
    <dbReference type="NCBI Taxonomy" id="1447782"/>
    <lineage>
        <taxon>Bacteria</taxon>
        <taxon>Pseudomonadati</taxon>
        <taxon>Pseudomonadota</taxon>
        <taxon>Alphaproteobacteria</taxon>
        <taxon>Rhodobacterales</taxon>
        <taxon>Roseobacteraceae</taxon>
        <taxon>Wenxinia</taxon>
    </lineage>
</organism>
<evidence type="ECO:0000256" key="2">
    <source>
        <dbReference type="ARBA" id="ARBA00022679"/>
    </source>
</evidence>
<comment type="similarity">
    <text evidence="4">Belongs to the class I-like SAM-binding methyltransferase superfamily. RNA M5U methyltransferase family.</text>
</comment>
<evidence type="ECO:0000313" key="6">
    <source>
        <dbReference type="EMBL" id="SHJ01431.1"/>
    </source>
</evidence>
<evidence type="ECO:0000256" key="3">
    <source>
        <dbReference type="ARBA" id="ARBA00022691"/>
    </source>
</evidence>
<dbReference type="GO" id="GO:0070041">
    <property type="term" value="F:rRNA (uridine-C5-)-methyltransferase activity"/>
    <property type="evidence" value="ECO:0007669"/>
    <property type="project" value="TreeGrafter"/>
</dbReference>
<protein>
    <submittedName>
        <fullName evidence="6">23S rRNA m(5)U-1939 methyltransferase</fullName>
    </submittedName>
</protein>
<dbReference type="STRING" id="1447782.SAMN05444417_2513"/>
<accession>A0A1M6FUN0</accession>
<evidence type="ECO:0000256" key="1">
    <source>
        <dbReference type="ARBA" id="ARBA00022603"/>
    </source>
</evidence>
<sequence>MEIESLTLQGQGRATDGTLVPRTLPGEEVDPVDGAPRILRPAPERVVPPCPHFRSCGGCAMQHASDAFVAEWKAGIVRRALQAQGIEARIEGVHTSPPNSRRRAKFAGRRTKKGALVGFHAHRSDVIVEGPDCRLVLPRILALRPALEELTRAAASRKGEVALTVTWSLEGADVAMEVGRAMTGEDRVALAAIAGARGLARLSWDGEPVAMRAPPAQRFGAARVVPPPGAFLQATAEGEAALLEVVRRGTEGAGRIVDLFAGCGTFGLPLAAAAEIHAVEGDGAMLAALDRGWRDAPGLRRVTTETRDLFRRPLIADELAGFEAAVIDPPRAGAAAQVAELAASGIGTVAMVSCNPVTFARDAAALVAAGFAMDGVRVVDQFRWSAHVELATIFRRA</sequence>
<dbReference type="AlphaFoldDB" id="A0A1M6FUN0"/>
<keyword evidence="1 4" id="KW-0489">Methyltransferase</keyword>
<dbReference type="PANTHER" id="PTHR11061:SF49">
    <property type="entry name" value="23S RRNA (URACIL(1939)-C(5))-METHYLTRANSFERASE RLMD"/>
    <property type="match status" value="1"/>
</dbReference>
<dbReference type="Proteomes" id="UP000184292">
    <property type="component" value="Unassembled WGS sequence"/>
</dbReference>
<dbReference type="PANTHER" id="PTHR11061">
    <property type="entry name" value="RNA M5U METHYLTRANSFERASE"/>
    <property type="match status" value="1"/>
</dbReference>
<dbReference type="Gene3D" id="2.40.50.1070">
    <property type="match status" value="1"/>
</dbReference>
<feature type="active site" description="Nucleophile" evidence="4">
    <location>
        <position position="354"/>
    </location>
</feature>